<evidence type="ECO:0000256" key="6">
    <source>
        <dbReference type="SAM" id="MobiDB-lite"/>
    </source>
</evidence>
<dbReference type="Proteomes" id="UP001273166">
    <property type="component" value="Unassembled WGS sequence"/>
</dbReference>
<feature type="transmembrane region" description="Helical" evidence="7">
    <location>
        <begin position="254"/>
        <end position="275"/>
    </location>
</feature>
<feature type="transmembrane region" description="Helical" evidence="7">
    <location>
        <begin position="56"/>
        <end position="75"/>
    </location>
</feature>
<dbReference type="RefSeq" id="XP_062721380.1">
    <property type="nucleotide sequence ID" value="XM_062870408.1"/>
</dbReference>
<dbReference type="GO" id="GO:0016020">
    <property type="term" value="C:membrane"/>
    <property type="evidence" value="ECO:0007669"/>
    <property type="project" value="UniProtKB-SubCell"/>
</dbReference>
<evidence type="ECO:0000313" key="10">
    <source>
        <dbReference type="Proteomes" id="UP001273166"/>
    </source>
</evidence>
<evidence type="ECO:0000313" key="9">
    <source>
        <dbReference type="EMBL" id="KAK3305600.1"/>
    </source>
</evidence>
<evidence type="ECO:0000259" key="8">
    <source>
        <dbReference type="Pfam" id="PF20684"/>
    </source>
</evidence>
<dbReference type="InterPro" id="IPR049326">
    <property type="entry name" value="Rhodopsin_dom_fungi"/>
</dbReference>
<name>A0AAJ0M1J6_9PEZI</name>
<evidence type="ECO:0000256" key="5">
    <source>
        <dbReference type="ARBA" id="ARBA00038359"/>
    </source>
</evidence>
<evidence type="ECO:0000256" key="3">
    <source>
        <dbReference type="ARBA" id="ARBA00022989"/>
    </source>
</evidence>
<sequence>MSSITGATLIDAERAAESNATAFLAVICVFWSLAFVTACVRVYTRAILVRSFGKDDAFMVMAVLCAVAGLAAWIVECKNGYGRHIDTIPRSEFSKLMEAQFYQSVFEAAFAFGLLKISIALSLLRLSKGSWYHRILWALIGFTCFYTVFAFITFLTYCKPIAGQWDPSVRRTKCYSRATYRNFGLFNVACNILTDISFATLPIPLIWNLQLQRRVRIYLIAILSGGYFAVALGIAKGIFIIAYVKETDGTFFPWAPFLGSLQLDIGIIAACAPTLRPLLGRALRLSSTLDPYRGANYYRAGMALNRLPVTGESARGYLRQNTRSGDFVELAKVEEHWTAAHGGDHLTFLATTVHAEHATNQGQGSRETSSSDIGAVLPPRDTPRFKGILRTIEVRVEK</sequence>
<evidence type="ECO:0000256" key="4">
    <source>
        <dbReference type="ARBA" id="ARBA00023136"/>
    </source>
</evidence>
<evidence type="ECO:0000256" key="7">
    <source>
        <dbReference type="SAM" id="Phobius"/>
    </source>
</evidence>
<comment type="similarity">
    <text evidence="5">Belongs to the SAT4 family.</text>
</comment>
<dbReference type="PANTHER" id="PTHR33048">
    <property type="entry name" value="PTH11-LIKE INTEGRAL MEMBRANE PROTEIN (AFU_ORTHOLOGUE AFUA_5G11245)"/>
    <property type="match status" value="1"/>
</dbReference>
<keyword evidence="10" id="KW-1185">Reference proteome</keyword>
<gene>
    <name evidence="9" type="ORF">B0T15DRAFT_555880</name>
</gene>
<comment type="subcellular location">
    <subcellularLocation>
        <location evidence="1">Membrane</location>
        <topology evidence="1">Multi-pass membrane protein</topology>
    </subcellularLocation>
</comment>
<dbReference type="Pfam" id="PF20684">
    <property type="entry name" value="Fung_rhodopsin"/>
    <property type="match status" value="1"/>
</dbReference>
<feature type="transmembrane region" description="Helical" evidence="7">
    <location>
        <begin position="20"/>
        <end position="44"/>
    </location>
</feature>
<organism evidence="9 10">
    <name type="scientific">Chaetomium strumarium</name>
    <dbReference type="NCBI Taxonomy" id="1170767"/>
    <lineage>
        <taxon>Eukaryota</taxon>
        <taxon>Fungi</taxon>
        <taxon>Dikarya</taxon>
        <taxon>Ascomycota</taxon>
        <taxon>Pezizomycotina</taxon>
        <taxon>Sordariomycetes</taxon>
        <taxon>Sordariomycetidae</taxon>
        <taxon>Sordariales</taxon>
        <taxon>Chaetomiaceae</taxon>
        <taxon>Chaetomium</taxon>
    </lineage>
</organism>
<keyword evidence="3 7" id="KW-1133">Transmembrane helix</keyword>
<dbReference type="EMBL" id="JAUDZG010000004">
    <property type="protein sequence ID" value="KAK3305600.1"/>
    <property type="molecule type" value="Genomic_DNA"/>
</dbReference>
<protein>
    <recommendedName>
        <fullName evidence="8">Rhodopsin domain-containing protein</fullName>
    </recommendedName>
</protein>
<feature type="transmembrane region" description="Helical" evidence="7">
    <location>
        <begin position="217"/>
        <end position="242"/>
    </location>
</feature>
<proteinExistence type="inferred from homology"/>
<keyword evidence="2 7" id="KW-0812">Transmembrane</keyword>
<dbReference type="InterPro" id="IPR052337">
    <property type="entry name" value="SAT4-like"/>
</dbReference>
<reference evidence="9" key="2">
    <citation type="submission" date="2023-06" db="EMBL/GenBank/DDBJ databases">
        <authorList>
            <consortium name="Lawrence Berkeley National Laboratory"/>
            <person name="Mondo S.J."/>
            <person name="Hensen N."/>
            <person name="Bonometti L."/>
            <person name="Westerberg I."/>
            <person name="Brannstrom I.O."/>
            <person name="Guillou S."/>
            <person name="Cros-Aarteil S."/>
            <person name="Calhoun S."/>
            <person name="Haridas S."/>
            <person name="Kuo A."/>
            <person name="Pangilinan J."/>
            <person name="Riley R."/>
            <person name="Labutti K."/>
            <person name="Andreopoulos B."/>
            <person name="Lipzen A."/>
            <person name="Chen C."/>
            <person name="Yanf M."/>
            <person name="Daum C."/>
            <person name="Ng V."/>
            <person name="Clum A."/>
            <person name="Steindorff A."/>
            <person name="Ohm R."/>
            <person name="Martin F."/>
            <person name="Silar P."/>
            <person name="Natvig D."/>
            <person name="Lalanne C."/>
            <person name="Gautier V."/>
            <person name="Ament-Velasquez S.L."/>
            <person name="Kruys A."/>
            <person name="Hutchinson M.I."/>
            <person name="Powell A.J."/>
            <person name="Barry K."/>
            <person name="Miller A.N."/>
            <person name="Grigoriev I.V."/>
            <person name="Debuchy R."/>
            <person name="Gladieux P."/>
            <person name="Thoren M.H."/>
            <person name="Johannesson H."/>
        </authorList>
    </citation>
    <scope>NUCLEOTIDE SEQUENCE</scope>
    <source>
        <strain evidence="9">CBS 333.67</strain>
    </source>
</reference>
<feature type="compositionally biased region" description="Polar residues" evidence="6">
    <location>
        <begin position="358"/>
        <end position="372"/>
    </location>
</feature>
<evidence type="ECO:0000256" key="1">
    <source>
        <dbReference type="ARBA" id="ARBA00004141"/>
    </source>
</evidence>
<keyword evidence="4 7" id="KW-0472">Membrane</keyword>
<dbReference type="GeneID" id="87889237"/>
<accession>A0AAJ0M1J6</accession>
<dbReference type="PANTHER" id="PTHR33048:SF167">
    <property type="entry name" value="INTEGRAL MEMBRANE PROTEIN"/>
    <property type="match status" value="1"/>
</dbReference>
<feature type="domain" description="Rhodopsin" evidence="8">
    <location>
        <begin position="40"/>
        <end position="280"/>
    </location>
</feature>
<dbReference type="AlphaFoldDB" id="A0AAJ0M1J6"/>
<feature type="transmembrane region" description="Helical" evidence="7">
    <location>
        <begin position="101"/>
        <end position="124"/>
    </location>
</feature>
<comment type="caution">
    <text evidence="9">The sequence shown here is derived from an EMBL/GenBank/DDBJ whole genome shotgun (WGS) entry which is preliminary data.</text>
</comment>
<evidence type="ECO:0000256" key="2">
    <source>
        <dbReference type="ARBA" id="ARBA00022692"/>
    </source>
</evidence>
<reference evidence="9" key="1">
    <citation type="journal article" date="2023" name="Mol. Phylogenet. Evol.">
        <title>Genome-scale phylogeny and comparative genomics of the fungal order Sordariales.</title>
        <authorList>
            <person name="Hensen N."/>
            <person name="Bonometti L."/>
            <person name="Westerberg I."/>
            <person name="Brannstrom I.O."/>
            <person name="Guillou S."/>
            <person name="Cros-Aarteil S."/>
            <person name="Calhoun S."/>
            <person name="Haridas S."/>
            <person name="Kuo A."/>
            <person name="Mondo S."/>
            <person name="Pangilinan J."/>
            <person name="Riley R."/>
            <person name="LaButti K."/>
            <person name="Andreopoulos B."/>
            <person name="Lipzen A."/>
            <person name="Chen C."/>
            <person name="Yan M."/>
            <person name="Daum C."/>
            <person name="Ng V."/>
            <person name="Clum A."/>
            <person name="Steindorff A."/>
            <person name="Ohm R.A."/>
            <person name="Martin F."/>
            <person name="Silar P."/>
            <person name="Natvig D.O."/>
            <person name="Lalanne C."/>
            <person name="Gautier V."/>
            <person name="Ament-Velasquez S.L."/>
            <person name="Kruys A."/>
            <person name="Hutchinson M.I."/>
            <person name="Powell A.J."/>
            <person name="Barry K."/>
            <person name="Miller A.N."/>
            <person name="Grigoriev I.V."/>
            <person name="Debuchy R."/>
            <person name="Gladieux P."/>
            <person name="Hiltunen Thoren M."/>
            <person name="Johannesson H."/>
        </authorList>
    </citation>
    <scope>NUCLEOTIDE SEQUENCE</scope>
    <source>
        <strain evidence="9">CBS 333.67</strain>
    </source>
</reference>
<feature type="transmembrane region" description="Helical" evidence="7">
    <location>
        <begin position="136"/>
        <end position="157"/>
    </location>
</feature>
<feature type="region of interest" description="Disordered" evidence="6">
    <location>
        <begin position="357"/>
        <end position="380"/>
    </location>
</feature>
<feature type="transmembrane region" description="Helical" evidence="7">
    <location>
        <begin position="185"/>
        <end position="205"/>
    </location>
</feature>